<dbReference type="AlphaFoldDB" id="A0AAV5HAT1"/>
<organism evidence="7 8">
    <name type="scientific">Rubroshorea leprosula</name>
    <dbReference type="NCBI Taxonomy" id="152421"/>
    <lineage>
        <taxon>Eukaryota</taxon>
        <taxon>Viridiplantae</taxon>
        <taxon>Streptophyta</taxon>
        <taxon>Embryophyta</taxon>
        <taxon>Tracheophyta</taxon>
        <taxon>Spermatophyta</taxon>
        <taxon>Magnoliopsida</taxon>
        <taxon>eudicotyledons</taxon>
        <taxon>Gunneridae</taxon>
        <taxon>Pentapetalae</taxon>
        <taxon>rosids</taxon>
        <taxon>malvids</taxon>
        <taxon>Malvales</taxon>
        <taxon>Dipterocarpaceae</taxon>
        <taxon>Rubroshorea</taxon>
    </lineage>
</organism>
<comment type="caution">
    <text evidence="7">The sequence shown here is derived from an EMBL/GenBank/DDBJ whole genome shotgun (WGS) entry which is preliminary data.</text>
</comment>
<dbReference type="PANTHER" id="PTHR23130:SF157">
    <property type="entry name" value="AUXIN-INDUCED IN ROOT CULTURES PROTEIN 12"/>
    <property type="match status" value="1"/>
</dbReference>
<evidence type="ECO:0000256" key="4">
    <source>
        <dbReference type="ARBA" id="ARBA00022982"/>
    </source>
</evidence>
<dbReference type="PANTHER" id="PTHR23130">
    <property type="entry name" value="CYTOCHROME B561 AND DOMON DOMAIN-CONTAINING PROTEIN"/>
    <property type="match status" value="1"/>
</dbReference>
<name>A0AAV5HAT1_9ROSI</name>
<dbReference type="PROSITE" id="PS50836">
    <property type="entry name" value="DOMON"/>
    <property type="match status" value="1"/>
</dbReference>
<evidence type="ECO:0000256" key="5">
    <source>
        <dbReference type="ARBA" id="ARBA00023136"/>
    </source>
</evidence>
<dbReference type="Pfam" id="PF04526">
    <property type="entry name" value="DUF568"/>
    <property type="match status" value="1"/>
</dbReference>
<evidence type="ECO:0000313" key="8">
    <source>
        <dbReference type="Proteomes" id="UP001054252"/>
    </source>
</evidence>
<evidence type="ECO:0000256" key="1">
    <source>
        <dbReference type="ARBA" id="ARBA00004370"/>
    </source>
</evidence>
<dbReference type="InterPro" id="IPR045265">
    <property type="entry name" value="AIR12_DOMON"/>
</dbReference>
<protein>
    <recommendedName>
        <fullName evidence="6">DOMON domain-containing protein</fullName>
    </recommendedName>
</protein>
<evidence type="ECO:0000256" key="3">
    <source>
        <dbReference type="ARBA" id="ARBA00022729"/>
    </source>
</evidence>
<evidence type="ECO:0000259" key="6">
    <source>
        <dbReference type="PROSITE" id="PS50836"/>
    </source>
</evidence>
<comment type="subcellular location">
    <subcellularLocation>
        <location evidence="1">Membrane</location>
    </subcellularLocation>
</comment>
<dbReference type="GO" id="GO:0016020">
    <property type="term" value="C:membrane"/>
    <property type="evidence" value="ECO:0007669"/>
    <property type="project" value="UniProtKB-SubCell"/>
</dbReference>
<dbReference type="Proteomes" id="UP001054252">
    <property type="component" value="Unassembled WGS sequence"/>
</dbReference>
<keyword evidence="5" id="KW-0472">Membrane</keyword>
<dbReference type="CDD" id="cd09629">
    <property type="entry name" value="DOMON_CIL1_like"/>
    <property type="match status" value="1"/>
</dbReference>
<reference evidence="7 8" key="1">
    <citation type="journal article" date="2021" name="Commun. Biol.">
        <title>The genome of Shorea leprosula (Dipterocarpaceae) highlights the ecological relevance of drought in aseasonal tropical rainforests.</title>
        <authorList>
            <person name="Ng K.K.S."/>
            <person name="Kobayashi M.J."/>
            <person name="Fawcett J.A."/>
            <person name="Hatakeyama M."/>
            <person name="Paape T."/>
            <person name="Ng C.H."/>
            <person name="Ang C.C."/>
            <person name="Tnah L.H."/>
            <person name="Lee C.T."/>
            <person name="Nishiyama T."/>
            <person name="Sese J."/>
            <person name="O'Brien M.J."/>
            <person name="Copetti D."/>
            <person name="Mohd Noor M.I."/>
            <person name="Ong R.C."/>
            <person name="Putra M."/>
            <person name="Sireger I.Z."/>
            <person name="Indrioko S."/>
            <person name="Kosugi Y."/>
            <person name="Izuno A."/>
            <person name="Isagi Y."/>
            <person name="Lee S.L."/>
            <person name="Shimizu K.K."/>
        </authorList>
    </citation>
    <scope>NUCLEOTIDE SEQUENCE [LARGE SCALE GENOMIC DNA]</scope>
    <source>
        <strain evidence="7">214</strain>
    </source>
</reference>
<sequence>MSPACSLTYPSETLPNIQKTFANSINLPTLNAIIHYTYNASNSSLSVAFEAAPASPEGWIAWAINPTGTGMEGAQALIALKSDSSLLTKKFNISSYSSIVETNELAFDVWDLAAESGESGRNVIYASVKVPTGVKKLNIVWQVGANVIDGRPIKHAYAKENLNSKRELQL</sequence>
<keyword evidence="8" id="KW-1185">Reference proteome</keyword>
<accession>A0AAV5HAT1</accession>
<keyword evidence="2" id="KW-0813">Transport</keyword>
<evidence type="ECO:0000313" key="7">
    <source>
        <dbReference type="EMBL" id="GKU85942.1"/>
    </source>
</evidence>
<feature type="domain" description="DOMON" evidence="6">
    <location>
        <begin position="30"/>
        <end position="144"/>
    </location>
</feature>
<gene>
    <name evidence="7" type="ORF">SLEP1_g539</name>
</gene>
<dbReference type="EMBL" id="BPVZ01000001">
    <property type="protein sequence ID" value="GKU85942.1"/>
    <property type="molecule type" value="Genomic_DNA"/>
</dbReference>
<dbReference type="InterPro" id="IPR005018">
    <property type="entry name" value="DOMON_domain"/>
</dbReference>
<proteinExistence type="predicted"/>
<keyword evidence="4" id="KW-0249">Electron transport</keyword>
<keyword evidence="3" id="KW-0732">Signal</keyword>
<evidence type="ECO:0000256" key="2">
    <source>
        <dbReference type="ARBA" id="ARBA00022448"/>
    </source>
</evidence>